<dbReference type="OrthoDB" id="3855379at2"/>
<dbReference type="RefSeq" id="WP_042456837.1">
    <property type="nucleotide sequence ID" value="NZ_BBPN01000044.1"/>
</dbReference>
<keyword evidence="1" id="KW-0812">Transmembrane</keyword>
<proteinExistence type="predicted"/>
<dbReference type="InterPro" id="IPR018551">
    <property type="entry name" value="DUF2007"/>
</dbReference>
<keyword evidence="1" id="KW-0472">Membrane</keyword>
<dbReference type="AlphaFoldDB" id="A0A1H7G7G9"/>
<keyword evidence="4" id="KW-1185">Reference proteome</keyword>
<evidence type="ECO:0000256" key="1">
    <source>
        <dbReference type="SAM" id="Phobius"/>
    </source>
</evidence>
<dbReference type="EMBL" id="FOAZ01000001">
    <property type="protein sequence ID" value="SEK34276.1"/>
    <property type="molecule type" value="Genomic_DNA"/>
</dbReference>
<dbReference type="Proteomes" id="UP000183015">
    <property type="component" value="Unassembled WGS sequence"/>
</dbReference>
<reference evidence="4" key="1">
    <citation type="submission" date="2016-10" db="EMBL/GenBank/DDBJ databases">
        <authorList>
            <person name="Varghese N."/>
        </authorList>
    </citation>
    <scope>NUCLEOTIDE SEQUENCE [LARGE SCALE GENOMIC DNA]</scope>
    <source>
        <strain evidence="4">DSM 45096 / BCRC 16803 / CGMCC 4.1857 / CIP 109030 / JCM 12277 / KCTC 19219 / NBRC 100920 / 33214</strain>
    </source>
</reference>
<sequence>MIALTLRVLAPFLVVGVLVLLLRWTWGKGHSLAQRTPRSGAPGDYGLLVPVAAPSDDAEAAAIGTRLDDAGIRYTLADTKAGRRVLVFEDDAERARSLLR</sequence>
<gene>
    <name evidence="3" type="ORF">SAMN05414137_101584</name>
</gene>
<feature type="domain" description="DUF2007" evidence="2">
    <location>
        <begin position="53"/>
        <end position="100"/>
    </location>
</feature>
<organism evidence="3 4">
    <name type="scientific">Streptacidiphilus jiangxiensis</name>
    <dbReference type="NCBI Taxonomy" id="235985"/>
    <lineage>
        <taxon>Bacteria</taxon>
        <taxon>Bacillati</taxon>
        <taxon>Actinomycetota</taxon>
        <taxon>Actinomycetes</taxon>
        <taxon>Kitasatosporales</taxon>
        <taxon>Streptomycetaceae</taxon>
        <taxon>Streptacidiphilus</taxon>
    </lineage>
</organism>
<evidence type="ECO:0000259" key="2">
    <source>
        <dbReference type="Pfam" id="PF09413"/>
    </source>
</evidence>
<evidence type="ECO:0000313" key="4">
    <source>
        <dbReference type="Proteomes" id="UP000183015"/>
    </source>
</evidence>
<feature type="transmembrane region" description="Helical" evidence="1">
    <location>
        <begin position="6"/>
        <end position="26"/>
    </location>
</feature>
<name>A0A1H7G7G9_STRJI</name>
<dbReference type="SUPFAM" id="SSF54913">
    <property type="entry name" value="GlnB-like"/>
    <property type="match status" value="1"/>
</dbReference>
<evidence type="ECO:0000313" key="3">
    <source>
        <dbReference type="EMBL" id="SEK34276.1"/>
    </source>
</evidence>
<dbReference type="InterPro" id="IPR011322">
    <property type="entry name" value="N-reg_PII-like_a/b"/>
</dbReference>
<accession>A0A1H7G7G9</accession>
<dbReference type="eggNOG" id="ENOG5032YHV">
    <property type="taxonomic scope" value="Bacteria"/>
</dbReference>
<dbReference type="Pfam" id="PF09413">
    <property type="entry name" value="DUF2007"/>
    <property type="match status" value="1"/>
</dbReference>
<protein>
    <submittedName>
        <fullName evidence="3">Putative signal transducing protein</fullName>
    </submittedName>
</protein>
<keyword evidence="1" id="KW-1133">Transmembrane helix</keyword>